<evidence type="ECO:0000313" key="11">
    <source>
        <dbReference type="Proteomes" id="UP001527202"/>
    </source>
</evidence>
<dbReference type="SUPFAM" id="SSF103473">
    <property type="entry name" value="MFS general substrate transporter"/>
    <property type="match status" value="1"/>
</dbReference>
<sequence>MNTREMTPPEELPLVRQDQDTARTAGWLLIVGILFIGAVLRAPLTSVGPLIGTIKGELGISNTLAGTLTTLPLLMFAVISPFAPKWARKYGIETVLLAAAAILTVGILLRSASGAGTLFLGTALLGVAIALCNVLLPSLIKRDFPARIGLMTGVYSVSMNLSGAAASGVSVPAASSLGLGWKGALGAWAALSLLALFFWLPLVTSSRKARQVARVSTVSANSSGEKSVSVWKSPLAWKVTLYMGLQSTFFYAFVAWLPAVLNTRGLSAEYAGWMLSLMQLALLPITFVVPILAARMANQRFLVTLTCVLFLAGILGLLLGSTALVPLWIILAGIGGGCAFSLAMMFFSLRTRSAQQSAELSGMAQSFGYLLAAAGPILFGFLHDATGGWTTPLLLLAVIAVLLFIVGQGAAANRFVGEERGAA</sequence>
<feature type="domain" description="Major facilitator superfamily (MFS) profile" evidence="7">
    <location>
        <begin position="29"/>
        <end position="415"/>
    </location>
</feature>
<dbReference type="KEGG" id="pchi:PC41400_19980"/>
<evidence type="ECO:0000256" key="6">
    <source>
        <dbReference type="SAM" id="Phobius"/>
    </source>
</evidence>
<reference evidence="8 11" key="2">
    <citation type="submission" date="2022-05" db="EMBL/GenBank/DDBJ databases">
        <title>Genome Sequencing of Bee-Associated Microbes.</title>
        <authorList>
            <person name="Dunlap C."/>
        </authorList>
    </citation>
    <scope>NUCLEOTIDE SEQUENCE [LARGE SCALE GENOMIC DNA]</scope>
    <source>
        <strain evidence="8 11">NRRL B-23120</strain>
    </source>
</reference>
<evidence type="ECO:0000313" key="8">
    <source>
        <dbReference type="EMBL" id="MCY9596873.1"/>
    </source>
</evidence>
<feature type="transmembrane region" description="Helical" evidence="6">
    <location>
        <begin position="185"/>
        <end position="204"/>
    </location>
</feature>
<evidence type="ECO:0000313" key="10">
    <source>
        <dbReference type="Proteomes" id="UP000288943"/>
    </source>
</evidence>
<proteinExistence type="predicted"/>
<dbReference type="GeneID" id="95377076"/>
<dbReference type="PANTHER" id="PTHR23523">
    <property type="match status" value="1"/>
</dbReference>
<dbReference type="Pfam" id="PF07690">
    <property type="entry name" value="MFS_1"/>
    <property type="match status" value="1"/>
</dbReference>
<evidence type="ECO:0000256" key="2">
    <source>
        <dbReference type="ARBA" id="ARBA00022448"/>
    </source>
</evidence>
<dbReference type="PANTHER" id="PTHR23523:SF2">
    <property type="entry name" value="2-NITROIMIDAZOLE TRANSPORTER"/>
    <property type="match status" value="1"/>
</dbReference>
<evidence type="ECO:0000256" key="5">
    <source>
        <dbReference type="ARBA" id="ARBA00023136"/>
    </source>
</evidence>
<gene>
    <name evidence="8" type="ORF">M5X16_13925</name>
    <name evidence="9" type="ORF">PC41400_19980</name>
</gene>
<name>A0A410X031_9BACL</name>
<evidence type="ECO:0000256" key="3">
    <source>
        <dbReference type="ARBA" id="ARBA00022692"/>
    </source>
</evidence>
<dbReference type="RefSeq" id="WP_042227163.1">
    <property type="nucleotide sequence ID" value="NZ_CP026520.1"/>
</dbReference>
<dbReference type="EMBL" id="CP026520">
    <property type="protein sequence ID" value="QAV19811.1"/>
    <property type="molecule type" value="Genomic_DNA"/>
</dbReference>
<dbReference type="Proteomes" id="UP000288943">
    <property type="component" value="Chromosome"/>
</dbReference>
<reference evidence="9 10" key="1">
    <citation type="submission" date="2018-01" db="EMBL/GenBank/DDBJ databases">
        <title>The whole genome sequencing and assembly of Paenibacillus chitinolyticus KCCM 41400 strain.</title>
        <authorList>
            <person name="Kim J.-Y."/>
            <person name="Park M.-K."/>
            <person name="Lee Y.-J."/>
            <person name="Yi H."/>
            <person name="Bahn Y.-S."/>
            <person name="Kim J.F."/>
            <person name="Lee D.-W."/>
        </authorList>
    </citation>
    <scope>NUCLEOTIDE SEQUENCE [LARGE SCALE GENOMIC DNA]</scope>
    <source>
        <strain evidence="9 10">KCCM 41400</strain>
    </source>
</reference>
<evidence type="ECO:0000256" key="4">
    <source>
        <dbReference type="ARBA" id="ARBA00022989"/>
    </source>
</evidence>
<dbReference type="InterPro" id="IPR011701">
    <property type="entry name" value="MFS"/>
</dbReference>
<feature type="transmembrane region" description="Helical" evidence="6">
    <location>
        <begin position="239"/>
        <end position="261"/>
    </location>
</feature>
<dbReference type="AlphaFoldDB" id="A0A410X031"/>
<feature type="transmembrane region" description="Helical" evidence="6">
    <location>
        <begin position="389"/>
        <end position="411"/>
    </location>
</feature>
<keyword evidence="3 6" id="KW-0812">Transmembrane</keyword>
<dbReference type="InterPro" id="IPR052524">
    <property type="entry name" value="MFS_Cyanate_Porter"/>
</dbReference>
<feature type="transmembrane region" description="Helical" evidence="6">
    <location>
        <begin position="325"/>
        <end position="347"/>
    </location>
</feature>
<dbReference type="InterPro" id="IPR020846">
    <property type="entry name" value="MFS_dom"/>
</dbReference>
<feature type="transmembrane region" description="Helical" evidence="6">
    <location>
        <begin position="90"/>
        <end position="109"/>
    </location>
</feature>
<feature type="transmembrane region" description="Helical" evidence="6">
    <location>
        <begin position="64"/>
        <end position="83"/>
    </location>
</feature>
<feature type="transmembrane region" description="Helical" evidence="6">
    <location>
        <begin position="148"/>
        <end position="173"/>
    </location>
</feature>
<dbReference type="CDD" id="cd17339">
    <property type="entry name" value="MFS_NIMT_CynX_like"/>
    <property type="match status" value="1"/>
</dbReference>
<keyword evidence="11" id="KW-1185">Reference proteome</keyword>
<evidence type="ECO:0000256" key="1">
    <source>
        <dbReference type="ARBA" id="ARBA00004651"/>
    </source>
</evidence>
<evidence type="ECO:0000313" key="9">
    <source>
        <dbReference type="EMBL" id="QAV19811.1"/>
    </source>
</evidence>
<feature type="transmembrane region" description="Helical" evidence="6">
    <location>
        <begin position="115"/>
        <end position="136"/>
    </location>
</feature>
<protein>
    <submittedName>
        <fullName evidence="9">MFS transporter</fullName>
    </submittedName>
</protein>
<dbReference type="GO" id="GO:0022857">
    <property type="term" value="F:transmembrane transporter activity"/>
    <property type="evidence" value="ECO:0007669"/>
    <property type="project" value="InterPro"/>
</dbReference>
<dbReference type="EMBL" id="JAMDMJ010000015">
    <property type="protein sequence ID" value="MCY9596873.1"/>
    <property type="molecule type" value="Genomic_DNA"/>
</dbReference>
<feature type="transmembrane region" description="Helical" evidence="6">
    <location>
        <begin position="301"/>
        <end position="319"/>
    </location>
</feature>
<feature type="transmembrane region" description="Helical" evidence="6">
    <location>
        <begin position="273"/>
        <end position="294"/>
    </location>
</feature>
<keyword evidence="2" id="KW-0813">Transport</keyword>
<dbReference type="Gene3D" id="1.20.1250.20">
    <property type="entry name" value="MFS general substrate transporter like domains"/>
    <property type="match status" value="2"/>
</dbReference>
<keyword evidence="4 6" id="KW-1133">Transmembrane helix</keyword>
<dbReference type="Proteomes" id="UP001527202">
    <property type="component" value="Unassembled WGS sequence"/>
</dbReference>
<dbReference type="OrthoDB" id="9797740at2"/>
<evidence type="ECO:0000259" key="7">
    <source>
        <dbReference type="PROSITE" id="PS50850"/>
    </source>
</evidence>
<dbReference type="PROSITE" id="PS50850">
    <property type="entry name" value="MFS"/>
    <property type="match status" value="1"/>
</dbReference>
<keyword evidence="5 6" id="KW-0472">Membrane</keyword>
<accession>A0A410X031</accession>
<comment type="subcellular location">
    <subcellularLocation>
        <location evidence="1">Cell membrane</location>
        <topology evidence="1">Multi-pass membrane protein</topology>
    </subcellularLocation>
</comment>
<dbReference type="GO" id="GO:0005886">
    <property type="term" value="C:plasma membrane"/>
    <property type="evidence" value="ECO:0007669"/>
    <property type="project" value="UniProtKB-SubCell"/>
</dbReference>
<feature type="transmembrane region" description="Helical" evidence="6">
    <location>
        <begin position="25"/>
        <end position="44"/>
    </location>
</feature>
<organism evidence="9 10">
    <name type="scientific">Paenibacillus chitinolyticus</name>
    <dbReference type="NCBI Taxonomy" id="79263"/>
    <lineage>
        <taxon>Bacteria</taxon>
        <taxon>Bacillati</taxon>
        <taxon>Bacillota</taxon>
        <taxon>Bacilli</taxon>
        <taxon>Bacillales</taxon>
        <taxon>Paenibacillaceae</taxon>
        <taxon>Paenibacillus</taxon>
    </lineage>
</organism>
<feature type="transmembrane region" description="Helical" evidence="6">
    <location>
        <begin position="367"/>
        <end position="383"/>
    </location>
</feature>
<dbReference type="InterPro" id="IPR036259">
    <property type="entry name" value="MFS_trans_sf"/>
</dbReference>